<dbReference type="PROSITE" id="PS51186">
    <property type="entry name" value="GNAT"/>
    <property type="match status" value="1"/>
</dbReference>
<dbReference type="PANTHER" id="PTHR43877">
    <property type="entry name" value="AMINOALKYLPHOSPHONATE N-ACETYLTRANSFERASE-RELATED-RELATED"/>
    <property type="match status" value="1"/>
</dbReference>
<dbReference type="SUPFAM" id="SSF55729">
    <property type="entry name" value="Acyl-CoA N-acyltransferases (Nat)"/>
    <property type="match status" value="1"/>
</dbReference>
<evidence type="ECO:0000313" key="5">
    <source>
        <dbReference type="Proteomes" id="UP000253940"/>
    </source>
</evidence>
<dbReference type="InterPro" id="IPR050832">
    <property type="entry name" value="Bact_Acetyltransf"/>
</dbReference>
<dbReference type="CDD" id="cd04301">
    <property type="entry name" value="NAT_SF"/>
    <property type="match status" value="1"/>
</dbReference>
<dbReference type="OrthoDB" id="9799601at2"/>
<dbReference type="Proteomes" id="UP000253940">
    <property type="component" value="Chromosome"/>
</dbReference>
<keyword evidence="2" id="KW-0012">Acyltransferase</keyword>
<evidence type="ECO:0000256" key="2">
    <source>
        <dbReference type="ARBA" id="ARBA00023315"/>
    </source>
</evidence>
<dbReference type="KEGG" id="mbah:HYN46_13355"/>
<feature type="domain" description="N-acetyltransferase" evidence="3">
    <location>
        <begin position="33"/>
        <end position="171"/>
    </location>
</feature>
<keyword evidence="5" id="KW-1185">Reference proteome</keyword>
<accession>A0A345P8X3</accession>
<dbReference type="EMBL" id="CP031222">
    <property type="protein sequence ID" value="AXI03732.1"/>
    <property type="molecule type" value="Genomic_DNA"/>
</dbReference>
<dbReference type="GO" id="GO:0016747">
    <property type="term" value="F:acyltransferase activity, transferring groups other than amino-acyl groups"/>
    <property type="evidence" value="ECO:0007669"/>
    <property type="project" value="InterPro"/>
</dbReference>
<dbReference type="InterPro" id="IPR016181">
    <property type="entry name" value="Acyl_CoA_acyltransferase"/>
</dbReference>
<dbReference type="Pfam" id="PF00583">
    <property type="entry name" value="Acetyltransf_1"/>
    <property type="match status" value="1"/>
</dbReference>
<evidence type="ECO:0000259" key="3">
    <source>
        <dbReference type="PROSITE" id="PS51186"/>
    </source>
</evidence>
<dbReference type="Gene3D" id="3.40.630.30">
    <property type="match status" value="1"/>
</dbReference>
<name>A0A345P8X3_9GAMM</name>
<keyword evidence="1 4" id="KW-0808">Transferase</keyword>
<dbReference type="PANTHER" id="PTHR43877:SF2">
    <property type="entry name" value="AMINOALKYLPHOSPHONATE N-ACETYLTRANSFERASE-RELATED"/>
    <property type="match status" value="1"/>
</dbReference>
<sequence length="171" mass="19089">MTSLVIEWCQTADPDLIDTLTHFFVSHINPAYISHSELQSGRAITTNEWHSNISEFIRNDFIEALIVNNDPTPSIATARDDSGALIGLVIISFPDRRFEHTKFARVDDVVVSPHMRGLGVGKKLVAWIAGQLKAAGVQRLFLESGVNNHGAHTFFKQQGFEQVSLTMMREL</sequence>
<dbReference type="AlphaFoldDB" id="A0A345P8X3"/>
<gene>
    <name evidence="4" type="ORF">HYN46_13355</name>
</gene>
<organism evidence="4 5">
    <name type="scientific">Aquirhabdus parva</name>
    <dbReference type="NCBI Taxonomy" id="2283318"/>
    <lineage>
        <taxon>Bacteria</taxon>
        <taxon>Pseudomonadati</taxon>
        <taxon>Pseudomonadota</taxon>
        <taxon>Gammaproteobacteria</taxon>
        <taxon>Moraxellales</taxon>
        <taxon>Moraxellaceae</taxon>
        <taxon>Aquirhabdus</taxon>
    </lineage>
</organism>
<reference evidence="4 5" key="1">
    <citation type="submission" date="2018-07" db="EMBL/GenBank/DDBJ databases">
        <title>Genome sequencing of Moraxellaceae gen. HYN0046.</title>
        <authorList>
            <person name="Kim M."/>
            <person name="Yi H."/>
        </authorList>
    </citation>
    <scope>NUCLEOTIDE SEQUENCE [LARGE SCALE GENOMIC DNA]</scope>
    <source>
        <strain evidence="4 5">HYN0046</strain>
    </source>
</reference>
<proteinExistence type="predicted"/>
<dbReference type="InterPro" id="IPR000182">
    <property type="entry name" value="GNAT_dom"/>
</dbReference>
<evidence type="ECO:0000313" key="4">
    <source>
        <dbReference type="EMBL" id="AXI03732.1"/>
    </source>
</evidence>
<dbReference type="RefSeq" id="WP_114899840.1">
    <property type="nucleotide sequence ID" value="NZ_CP031222.1"/>
</dbReference>
<evidence type="ECO:0000256" key="1">
    <source>
        <dbReference type="ARBA" id="ARBA00022679"/>
    </source>
</evidence>
<protein>
    <submittedName>
        <fullName evidence="4">GNAT family N-acetyltransferase</fullName>
    </submittedName>
</protein>